<keyword evidence="8" id="KW-0547">Nucleotide-binding</keyword>
<evidence type="ECO:0000256" key="5">
    <source>
        <dbReference type="ARBA" id="ARBA00022553"/>
    </source>
</evidence>
<dbReference type="GO" id="GO:0005737">
    <property type="term" value="C:cytoplasm"/>
    <property type="evidence" value="ECO:0007669"/>
    <property type="project" value="InterPro"/>
</dbReference>
<dbReference type="Pfam" id="PF02895">
    <property type="entry name" value="H-kinase_dim"/>
    <property type="match status" value="1"/>
</dbReference>
<organism evidence="13 14">
    <name type="scientific">Neomoorella glycerini</name>
    <dbReference type="NCBI Taxonomy" id="55779"/>
    <lineage>
        <taxon>Bacteria</taxon>
        <taxon>Bacillati</taxon>
        <taxon>Bacillota</taxon>
        <taxon>Clostridia</taxon>
        <taxon>Neomoorellales</taxon>
        <taxon>Neomoorellaceae</taxon>
        <taxon>Neomoorella</taxon>
    </lineage>
</organism>
<evidence type="ECO:0000256" key="9">
    <source>
        <dbReference type="ARBA" id="ARBA00023012"/>
    </source>
</evidence>
<dbReference type="InterPro" id="IPR051315">
    <property type="entry name" value="Bact_Chemotaxis_CheA"/>
</dbReference>
<dbReference type="SMART" id="SM00387">
    <property type="entry name" value="HATPase_c"/>
    <property type="match status" value="1"/>
</dbReference>
<dbReference type="GO" id="GO:0000155">
    <property type="term" value="F:phosphorelay sensor kinase activity"/>
    <property type="evidence" value="ECO:0007669"/>
    <property type="project" value="InterPro"/>
</dbReference>
<feature type="domain" description="CheW-like" evidence="12">
    <location>
        <begin position="352"/>
        <end position="484"/>
    </location>
</feature>
<gene>
    <name evidence="13" type="ORF">MGLY_01890</name>
</gene>
<dbReference type="InterPro" id="IPR004105">
    <property type="entry name" value="CheA-like_dim"/>
</dbReference>
<name>A0A6I5ZMS5_9FIRM</name>
<keyword evidence="7 13" id="KW-0418">Kinase</keyword>
<keyword evidence="6" id="KW-0808">Transferase</keyword>
<dbReference type="RefSeq" id="WP_156271332.1">
    <property type="nucleotide sequence ID" value="NZ_CP046244.1"/>
</dbReference>
<sequence length="484" mass="53029">MRELLNSGRENALKLGPNELCGRDAWPLLYNLEQKGWLERIGLKSKGGQIVEMEIILADEAPREEVRRFLDDFQRGAGGGPEETGTGIDIARSWSGAKTVRVEQEKINRLLSLAGELIINSNGLVYLIRRLENLGIPVEVIRELKDYQASLTRTSWGLQDTVMEMRLMPVGLVFERFRRVIRELGHDLGKKARLKTRGDKVTIDRNVAAAIYEPLLHLVRNALDHGLELPPERLAAGKEEEGEIELAAWKRGERVVITVKDDGRGIDEGALKSKALRLGLISEEQAGKMSYQEALELVFHPGFSTREVAGEISGRGVGMDVVRETVRGLGGKVSIWSQPGQGTETRLEIPVTMSVTKILLLECGGLYGIPVGEIKEIVRVKIDQIHHLKNKEVVALRDKLYPLLRLGRLLGSGEAGNREADEMVLVVLLGGLTIEVGRIIGEQDVVLKNLPSQLAGISLFSGAAVLGSGEIALILNGGVLGGMV</sequence>
<dbReference type="Gene3D" id="2.30.30.40">
    <property type="entry name" value="SH3 Domains"/>
    <property type="match status" value="1"/>
</dbReference>
<dbReference type="InterPro" id="IPR003594">
    <property type="entry name" value="HATPase_dom"/>
</dbReference>
<dbReference type="PANTHER" id="PTHR43395:SF10">
    <property type="entry name" value="CHEMOTAXIS PROTEIN CHEA"/>
    <property type="match status" value="1"/>
</dbReference>
<comment type="catalytic activity">
    <reaction evidence="1">
        <text>ATP + protein L-histidine = ADP + protein N-phospho-L-histidine.</text>
        <dbReference type="EC" id="2.7.13.3"/>
    </reaction>
</comment>
<dbReference type="Proteomes" id="UP000425916">
    <property type="component" value="Chromosome"/>
</dbReference>
<evidence type="ECO:0000256" key="1">
    <source>
        <dbReference type="ARBA" id="ARBA00000085"/>
    </source>
</evidence>
<evidence type="ECO:0000256" key="8">
    <source>
        <dbReference type="ARBA" id="ARBA00022840"/>
    </source>
</evidence>
<dbReference type="SUPFAM" id="SSF47384">
    <property type="entry name" value="Homodimeric domain of signal transducing histidine kinase"/>
    <property type="match status" value="1"/>
</dbReference>
<proteinExistence type="predicted"/>
<reference evidence="13 14" key="1">
    <citation type="submission" date="2019-11" db="EMBL/GenBank/DDBJ databases">
        <title>Genome sequence of Moorella glycerini DSM11254.</title>
        <authorList>
            <person name="Poehlein A."/>
            <person name="Boeer T."/>
            <person name="Daniel R."/>
        </authorList>
    </citation>
    <scope>NUCLEOTIDE SEQUENCE [LARGE SCALE GENOMIC DNA]</scope>
    <source>
        <strain evidence="13 14">DSM 11254</strain>
    </source>
</reference>
<protein>
    <recommendedName>
        <fullName evidence="3">Chemotaxis protein CheA</fullName>
        <ecNumber evidence="2">2.7.13.3</ecNumber>
    </recommendedName>
</protein>
<feature type="domain" description="Histidine kinase" evidence="11">
    <location>
        <begin position="139"/>
        <end position="353"/>
    </location>
</feature>
<dbReference type="InterPro" id="IPR036890">
    <property type="entry name" value="HATPase_C_sf"/>
</dbReference>
<evidence type="ECO:0000259" key="11">
    <source>
        <dbReference type="PROSITE" id="PS50109"/>
    </source>
</evidence>
<keyword evidence="5" id="KW-0597">Phosphoprotein</keyword>
<dbReference type="SMART" id="SM01231">
    <property type="entry name" value="H-kinase_dim"/>
    <property type="match status" value="1"/>
</dbReference>
<dbReference type="Pfam" id="PF01584">
    <property type="entry name" value="CheW"/>
    <property type="match status" value="1"/>
</dbReference>
<dbReference type="PRINTS" id="PR00344">
    <property type="entry name" value="BCTRLSENSOR"/>
</dbReference>
<evidence type="ECO:0000256" key="7">
    <source>
        <dbReference type="ARBA" id="ARBA00022777"/>
    </source>
</evidence>
<dbReference type="InterPro" id="IPR036097">
    <property type="entry name" value="HisK_dim/P_sf"/>
</dbReference>
<keyword evidence="8" id="KW-0067">ATP-binding</keyword>
<dbReference type="EC" id="2.7.13.3" evidence="2"/>
<dbReference type="EMBL" id="CP046244">
    <property type="protein sequence ID" value="QGP90877.1"/>
    <property type="molecule type" value="Genomic_DNA"/>
</dbReference>
<dbReference type="GO" id="GO:0005524">
    <property type="term" value="F:ATP binding"/>
    <property type="evidence" value="ECO:0007669"/>
    <property type="project" value="UniProtKB-KW"/>
</dbReference>
<evidence type="ECO:0000313" key="14">
    <source>
        <dbReference type="Proteomes" id="UP000425916"/>
    </source>
</evidence>
<evidence type="ECO:0000256" key="4">
    <source>
        <dbReference type="ARBA" id="ARBA00022500"/>
    </source>
</evidence>
<evidence type="ECO:0000256" key="6">
    <source>
        <dbReference type="ARBA" id="ARBA00022679"/>
    </source>
</evidence>
<dbReference type="PANTHER" id="PTHR43395">
    <property type="entry name" value="SENSOR HISTIDINE KINASE CHEA"/>
    <property type="match status" value="1"/>
</dbReference>
<dbReference type="InterPro" id="IPR037006">
    <property type="entry name" value="CheA-like_homodim_sf"/>
</dbReference>
<dbReference type="OrthoDB" id="9803176at2"/>
<dbReference type="InterPro" id="IPR005467">
    <property type="entry name" value="His_kinase_dom"/>
</dbReference>
<accession>A0A6I5ZMS5</accession>
<dbReference type="Gene3D" id="3.30.565.10">
    <property type="entry name" value="Histidine kinase-like ATPase, C-terminal domain"/>
    <property type="match status" value="1"/>
</dbReference>
<dbReference type="SUPFAM" id="SSF55874">
    <property type="entry name" value="ATPase domain of HSP90 chaperone/DNA topoisomerase II/histidine kinase"/>
    <property type="match status" value="1"/>
</dbReference>
<dbReference type="SUPFAM" id="SSF50341">
    <property type="entry name" value="CheW-like"/>
    <property type="match status" value="1"/>
</dbReference>
<dbReference type="PROSITE" id="PS50851">
    <property type="entry name" value="CHEW"/>
    <property type="match status" value="1"/>
</dbReference>
<keyword evidence="4" id="KW-0145">Chemotaxis</keyword>
<dbReference type="Gene3D" id="1.10.287.560">
    <property type="entry name" value="Histidine kinase CheA-like, homodimeric domain"/>
    <property type="match status" value="1"/>
</dbReference>
<dbReference type="PROSITE" id="PS50109">
    <property type="entry name" value="HIS_KIN"/>
    <property type="match status" value="1"/>
</dbReference>
<evidence type="ECO:0000313" key="13">
    <source>
        <dbReference type="EMBL" id="QGP90877.1"/>
    </source>
</evidence>
<keyword evidence="9" id="KW-0902">Two-component regulatory system</keyword>
<evidence type="ECO:0000259" key="12">
    <source>
        <dbReference type="PROSITE" id="PS50851"/>
    </source>
</evidence>
<dbReference type="GO" id="GO:0006935">
    <property type="term" value="P:chemotaxis"/>
    <property type="evidence" value="ECO:0007669"/>
    <property type="project" value="UniProtKB-KW"/>
</dbReference>
<dbReference type="FunFam" id="3.30.565.10:FF:000016">
    <property type="entry name" value="Chemotaxis protein CheA, putative"/>
    <property type="match status" value="1"/>
</dbReference>
<dbReference type="Gene3D" id="2.40.50.180">
    <property type="entry name" value="CheA-289, Domain 4"/>
    <property type="match status" value="1"/>
</dbReference>
<keyword evidence="14" id="KW-1185">Reference proteome</keyword>
<comment type="function">
    <text evidence="10">Involved in the transmission of sensory signals from the chemoreceptors to the flagellar motors. CheA is autophosphorylated; it can transfer its phosphate group to either CheB or CheY.</text>
</comment>
<dbReference type="AlphaFoldDB" id="A0A6I5ZMS5"/>
<evidence type="ECO:0000256" key="3">
    <source>
        <dbReference type="ARBA" id="ARBA00021495"/>
    </source>
</evidence>
<evidence type="ECO:0000256" key="2">
    <source>
        <dbReference type="ARBA" id="ARBA00012438"/>
    </source>
</evidence>
<dbReference type="InterPro" id="IPR036061">
    <property type="entry name" value="CheW-like_dom_sf"/>
</dbReference>
<dbReference type="SMART" id="SM00260">
    <property type="entry name" value="CheW"/>
    <property type="match status" value="1"/>
</dbReference>
<dbReference type="InterPro" id="IPR002545">
    <property type="entry name" value="CheW-lke_dom"/>
</dbReference>
<dbReference type="InterPro" id="IPR004358">
    <property type="entry name" value="Sig_transdc_His_kin-like_C"/>
</dbReference>
<dbReference type="Pfam" id="PF02518">
    <property type="entry name" value="HATPase_c"/>
    <property type="match status" value="1"/>
</dbReference>
<evidence type="ECO:0000256" key="10">
    <source>
        <dbReference type="ARBA" id="ARBA00035100"/>
    </source>
</evidence>